<organism evidence="1 2">
    <name type="scientific">Aeromonas veronii</name>
    <dbReference type="NCBI Taxonomy" id="654"/>
    <lineage>
        <taxon>Bacteria</taxon>
        <taxon>Pseudomonadati</taxon>
        <taxon>Pseudomonadota</taxon>
        <taxon>Gammaproteobacteria</taxon>
        <taxon>Aeromonadales</taxon>
        <taxon>Aeromonadaceae</taxon>
        <taxon>Aeromonas</taxon>
    </lineage>
</organism>
<evidence type="ECO:0000313" key="2">
    <source>
        <dbReference type="Proteomes" id="UP000439123"/>
    </source>
</evidence>
<accession>A0A653L8H4</accession>
<name>A0A653L8H4_AERVE</name>
<protein>
    <submittedName>
        <fullName evidence="1">Uncharacterized protein</fullName>
    </submittedName>
</protein>
<dbReference type="Proteomes" id="UP000439123">
    <property type="component" value="Unassembled WGS sequence"/>
</dbReference>
<dbReference type="AlphaFoldDB" id="A0A653L8H4"/>
<dbReference type="EMBL" id="CABWLC010000018">
    <property type="protein sequence ID" value="VXA87381.1"/>
    <property type="molecule type" value="Genomic_DNA"/>
</dbReference>
<gene>
    <name evidence="1" type="ORF">AERO8C_50162</name>
</gene>
<sequence length="56" mass="6079">MLSNHDVSSPIIGTAILSFKHKASVGGYRMSLIGTCHNKTRSVTTGINNKAIREHK</sequence>
<evidence type="ECO:0000313" key="1">
    <source>
        <dbReference type="EMBL" id="VXA87381.1"/>
    </source>
</evidence>
<reference evidence="1 2" key="1">
    <citation type="submission" date="2019-10" db="EMBL/GenBank/DDBJ databases">
        <authorList>
            <person name="Karimi E."/>
        </authorList>
    </citation>
    <scope>NUCLEOTIDE SEQUENCE [LARGE SCALE GENOMIC DNA]</scope>
    <source>
        <strain evidence="1">Aeromonas sp. 8C</strain>
    </source>
</reference>
<proteinExistence type="predicted"/>